<accession>A0A1R4AC36</accession>
<dbReference type="Proteomes" id="UP000002899">
    <property type="component" value="Chromosome III"/>
</dbReference>
<keyword evidence="1" id="KW-0472">Membrane</keyword>
<dbReference type="AlphaFoldDB" id="A0A1R4AC36"/>
<evidence type="ECO:0000256" key="1">
    <source>
        <dbReference type="SAM" id="Phobius"/>
    </source>
</evidence>
<dbReference type="GO" id="GO:0006506">
    <property type="term" value="P:GPI anchor biosynthetic process"/>
    <property type="evidence" value="ECO:0007669"/>
    <property type="project" value="InterPro"/>
</dbReference>
<evidence type="ECO:0000313" key="3">
    <source>
        <dbReference type="Proteomes" id="UP000002899"/>
    </source>
</evidence>
<protein>
    <submittedName>
        <fullName evidence="2">Phosphatidylinositol glycan, class Q</fullName>
    </submittedName>
</protein>
<feature type="transmembrane region" description="Helical" evidence="1">
    <location>
        <begin position="294"/>
        <end position="312"/>
    </location>
</feature>
<feature type="transmembrane region" description="Helical" evidence="1">
    <location>
        <begin position="140"/>
        <end position="160"/>
    </location>
</feature>
<dbReference type="RefSeq" id="XP_021338686.1">
    <property type="nucleotide sequence ID" value="XM_021482134.1"/>
</dbReference>
<dbReference type="PANTHER" id="PTHR21329">
    <property type="entry name" value="PHOSPHATIDYLINOSITOL N-ACETYLGLUCOSAMINYLTRANSFERASE SUBUNIT Q-RELATED"/>
    <property type="match status" value="1"/>
</dbReference>
<evidence type="ECO:0000313" key="2">
    <source>
        <dbReference type="EMBL" id="SJK86540.1"/>
    </source>
</evidence>
<sequence>MGIVIFWPCTNHKVQYFEEKHSIYGWPDTKFGIFIVKIAKNSSFVDNRTELLGYVHKDNINILYSKLKLNVAMSISSEKVVFYNPRQFNILYISNYSDKEAGNDFININSHEIRYSNDLISCLVLASSINVNNKSNKSKLFNYFVNFLYIISHIINLLFIDKFDFLKYSSVMKHISGIINDINSINIKLQAIRDENDIKKILKVQEEFYAKLSFCLIDLVLGIIIFPIFFYYGIIMIEFCKKKFFFYQKIVIDIFIDDIAFALKPNPNLSIFIGNIFLSILVVIKTTFTNLPRFYFILNFMWIYSFLLGFTFQYHVLRDTFRICTLHFRYCYIISKKMFKKTFDTLVPLLHLFRGKKRNTLTNKIENETYKQDELYLGTMLFITIGCLFYTITFYYLIYIFLIGPIYIFESLFNIIYTVYRSFATEIVNNMCKFTRINVIIKDGRVHLTN</sequence>
<feature type="transmembrane region" description="Helical" evidence="1">
    <location>
        <begin position="208"/>
        <end position="232"/>
    </location>
</feature>
<dbReference type="EMBL" id="LN871598">
    <property type="protein sequence ID" value="SJK86540.1"/>
    <property type="molecule type" value="Genomic_DNA"/>
</dbReference>
<feature type="transmembrane region" description="Helical" evidence="1">
    <location>
        <begin position="270"/>
        <end position="288"/>
    </location>
</feature>
<reference evidence="2 3" key="2">
    <citation type="journal article" date="2013" name="PLoS ONE">
        <title>Whole genome mapping and re-organization of the nuclear and mitochondrial genomes of Babesia microti isolates.</title>
        <authorList>
            <person name="Cornillot E."/>
            <person name="Dassouli A."/>
            <person name="Garg A."/>
            <person name="Pachikara N."/>
            <person name="Randazzo S."/>
            <person name="Depoix D."/>
            <person name="Carcy B."/>
            <person name="Delbecq S."/>
            <person name="Frutos R."/>
            <person name="Silva J.C."/>
            <person name="Sutton R."/>
            <person name="Krause P.J."/>
            <person name="Mamoun C.B."/>
        </authorList>
    </citation>
    <scope>NUCLEOTIDE SEQUENCE [LARGE SCALE GENOMIC DNA]</scope>
    <source>
        <strain evidence="2 3">RI</strain>
    </source>
</reference>
<proteinExistence type="predicted"/>
<gene>
    <name evidence="2" type="ORF">BMR1_03g03085</name>
</gene>
<dbReference type="OrthoDB" id="70250at2759"/>
<dbReference type="GO" id="GO:0005783">
    <property type="term" value="C:endoplasmic reticulum"/>
    <property type="evidence" value="ECO:0007669"/>
    <property type="project" value="TreeGrafter"/>
</dbReference>
<organism evidence="2 3">
    <name type="scientific">Babesia microti (strain RI)</name>
    <dbReference type="NCBI Taxonomy" id="1133968"/>
    <lineage>
        <taxon>Eukaryota</taxon>
        <taxon>Sar</taxon>
        <taxon>Alveolata</taxon>
        <taxon>Apicomplexa</taxon>
        <taxon>Aconoidasida</taxon>
        <taxon>Piroplasmida</taxon>
        <taxon>Babesiidae</taxon>
        <taxon>Babesia</taxon>
    </lineage>
</organism>
<dbReference type="KEGG" id="bmic:BMR1_03g03085"/>
<dbReference type="Pfam" id="PF05024">
    <property type="entry name" value="Gpi1"/>
    <property type="match status" value="1"/>
</dbReference>
<keyword evidence="3" id="KW-1185">Reference proteome</keyword>
<name>A0A1R4AC36_BABMR</name>
<feature type="transmembrane region" description="Helical" evidence="1">
    <location>
        <begin position="398"/>
        <end position="420"/>
    </location>
</feature>
<keyword evidence="1" id="KW-1133">Transmembrane helix</keyword>
<dbReference type="PANTHER" id="PTHR21329:SF3">
    <property type="entry name" value="PHOSPHATIDYLINOSITOL N-ACETYLGLUCOSAMINYLTRANSFERASE SUBUNIT Q"/>
    <property type="match status" value="1"/>
</dbReference>
<dbReference type="InterPro" id="IPR007720">
    <property type="entry name" value="PigQ/GPI1"/>
</dbReference>
<dbReference type="GeneID" id="24425259"/>
<reference evidence="2 3" key="3">
    <citation type="journal article" date="2016" name="Sci. Rep.">
        <title>Genome-wide diversity and gene expression profiling of Babesia microti isolates identify polymorphic genes that mediate host-pathogen interactions.</title>
        <authorList>
            <person name="Silva J.C."/>
            <person name="Cornillot E."/>
            <person name="McCracken C."/>
            <person name="Usmani-Brown S."/>
            <person name="Dwivedi A."/>
            <person name="Ifeonu O.O."/>
            <person name="Crabtree J."/>
            <person name="Gotia H.T."/>
            <person name="Virji A.Z."/>
            <person name="Reynes C."/>
            <person name="Colinge J."/>
            <person name="Kumar V."/>
            <person name="Lawres L."/>
            <person name="Pazzi J.E."/>
            <person name="Pablo J.V."/>
            <person name="Hung C."/>
            <person name="Brancato J."/>
            <person name="Kumari P."/>
            <person name="Orvis J."/>
            <person name="Tretina K."/>
            <person name="Chibucos M."/>
            <person name="Ott S."/>
            <person name="Sadzewicz L."/>
            <person name="Sengamalay N."/>
            <person name="Shetty A.C."/>
            <person name="Su Q."/>
            <person name="Tallon L."/>
            <person name="Fraser C.M."/>
            <person name="Frutos R."/>
            <person name="Molina D.M."/>
            <person name="Krause P.J."/>
            <person name="Ben Mamoun C."/>
        </authorList>
    </citation>
    <scope>NUCLEOTIDE SEQUENCE [LARGE SCALE GENOMIC DNA]</scope>
    <source>
        <strain evidence="2 3">RI</strain>
    </source>
</reference>
<dbReference type="GO" id="GO:0016020">
    <property type="term" value="C:membrane"/>
    <property type="evidence" value="ECO:0007669"/>
    <property type="project" value="InterPro"/>
</dbReference>
<keyword evidence="1" id="KW-0812">Transmembrane</keyword>
<feature type="transmembrane region" description="Helical" evidence="1">
    <location>
        <begin position="375"/>
        <end position="392"/>
    </location>
</feature>
<reference evidence="2 3" key="1">
    <citation type="journal article" date="2012" name="Nucleic Acids Res.">
        <title>Sequencing of the smallest Apicomplexan genome from the human pathogen Babesia microti.</title>
        <authorList>
            <person name="Cornillot E."/>
            <person name="Hadj-Kaddour K."/>
            <person name="Dassouli A."/>
            <person name="Noel B."/>
            <person name="Ranwez V."/>
            <person name="Vacherie B."/>
            <person name="Augagneur Y."/>
            <person name="Bres V."/>
            <person name="Duclos A."/>
            <person name="Randazzo S."/>
            <person name="Carcy B."/>
            <person name="Debierre-Grockiego F."/>
            <person name="Delbecq S."/>
            <person name="Moubri-Menage K."/>
            <person name="Shams-Eldin H."/>
            <person name="Usmani-Brown S."/>
            <person name="Bringaud F."/>
            <person name="Wincker P."/>
            <person name="Vivares C.P."/>
            <person name="Schwarz R.T."/>
            <person name="Schetters T.P."/>
            <person name="Krause P.J."/>
            <person name="Gorenflot A."/>
            <person name="Berry V."/>
            <person name="Barbe V."/>
            <person name="Ben Mamoun C."/>
        </authorList>
    </citation>
    <scope>NUCLEOTIDE SEQUENCE [LARGE SCALE GENOMIC DNA]</scope>
    <source>
        <strain evidence="2 3">RI</strain>
    </source>
</reference>
<dbReference type="VEuPathDB" id="PiroplasmaDB:BMR1_03g03085"/>